<organism evidence="2 3">
    <name type="scientific">Plantactinospora sonchi</name>
    <dbReference type="NCBI Taxonomy" id="1544735"/>
    <lineage>
        <taxon>Bacteria</taxon>
        <taxon>Bacillati</taxon>
        <taxon>Actinomycetota</taxon>
        <taxon>Actinomycetes</taxon>
        <taxon>Micromonosporales</taxon>
        <taxon>Micromonosporaceae</taxon>
        <taxon>Plantactinospora</taxon>
    </lineage>
</organism>
<protein>
    <recommendedName>
        <fullName evidence="4">Sensor domain-containing protein</fullName>
    </recommendedName>
</protein>
<keyword evidence="1" id="KW-0812">Transmembrane</keyword>
<evidence type="ECO:0000313" key="3">
    <source>
        <dbReference type="Proteomes" id="UP001332243"/>
    </source>
</evidence>
<evidence type="ECO:0000256" key="1">
    <source>
        <dbReference type="SAM" id="Phobius"/>
    </source>
</evidence>
<evidence type="ECO:0008006" key="4">
    <source>
        <dbReference type="Google" id="ProtNLM"/>
    </source>
</evidence>
<feature type="transmembrane region" description="Helical" evidence="1">
    <location>
        <begin position="97"/>
        <end position="118"/>
    </location>
</feature>
<evidence type="ECO:0000313" key="2">
    <source>
        <dbReference type="EMBL" id="MEE6261482.1"/>
    </source>
</evidence>
<gene>
    <name evidence="2" type="ORF">V1633_23645</name>
</gene>
<comment type="caution">
    <text evidence="2">The sequence shown here is derived from an EMBL/GenBank/DDBJ whole genome shotgun (WGS) entry which is preliminary data.</text>
</comment>
<accession>A0ABU7RYA5</accession>
<dbReference type="RefSeq" id="WP_331216567.1">
    <property type="nucleotide sequence ID" value="NZ_JAZGQK010000021.1"/>
</dbReference>
<keyword evidence="3" id="KW-1185">Reference proteome</keyword>
<dbReference type="Proteomes" id="UP001332243">
    <property type="component" value="Unassembled WGS sequence"/>
</dbReference>
<keyword evidence="1" id="KW-1133">Transmembrane helix</keyword>
<feature type="transmembrane region" description="Helical" evidence="1">
    <location>
        <begin position="146"/>
        <end position="166"/>
    </location>
</feature>
<sequence length="175" mass="19147">MTATKTTWLSPLRSTGWRRLAYALISLPVELAGLLLTLVGATGTARRLVHGSARLLPVGRPAADRVEWDRAGSERPGAEHAEPDRAGRWAGFLGRRLLAVPLAAVATVVALVLVANTLRNFGYPLQPERVTDWGGPSLAGRWSLHAFGWLPFAYLGLWLVWGLTLLQQRLLRPTD</sequence>
<proteinExistence type="predicted"/>
<name>A0ABU7RYA5_9ACTN</name>
<keyword evidence="1" id="KW-0472">Membrane</keyword>
<reference evidence="2 3" key="1">
    <citation type="submission" date="2024-01" db="EMBL/GenBank/DDBJ databases">
        <title>Genome insights into Plantactinospora sonchi sp. nov.</title>
        <authorList>
            <person name="Wang L."/>
        </authorList>
    </citation>
    <scope>NUCLEOTIDE SEQUENCE [LARGE SCALE GENOMIC DNA]</scope>
    <source>
        <strain evidence="2 3">NEAU-QY2</strain>
    </source>
</reference>
<feature type="transmembrane region" description="Helical" evidence="1">
    <location>
        <begin position="20"/>
        <end position="41"/>
    </location>
</feature>
<dbReference type="EMBL" id="JAZGQK010000021">
    <property type="protein sequence ID" value="MEE6261482.1"/>
    <property type="molecule type" value="Genomic_DNA"/>
</dbReference>